<dbReference type="Pfam" id="PF22725">
    <property type="entry name" value="GFO_IDH_MocA_C3"/>
    <property type="match status" value="1"/>
</dbReference>
<accession>A0A1B8RIX7</accession>
<comment type="similarity">
    <text evidence="1">Belongs to the Gfo/Idh/MocA family.</text>
</comment>
<dbReference type="Gene3D" id="3.40.50.720">
    <property type="entry name" value="NAD(P)-binding Rossmann-like Domain"/>
    <property type="match status" value="1"/>
</dbReference>
<dbReference type="AlphaFoldDB" id="A0A1B8RIX7"/>
<proteinExistence type="inferred from homology"/>
<dbReference type="PANTHER" id="PTHR42840:SF3">
    <property type="entry name" value="BINDING ROSSMANN FOLD OXIDOREDUCTASE, PUTATIVE (AFU_ORTHOLOGUE AFUA_2G10240)-RELATED"/>
    <property type="match status" value="1"/>
</dbReference>
<dbReference type="GO" id="GO:0016491">
    <property type="term" value="F:oxidoreductase activity"/>
    <property type="evidence" value="ECO:0007669"/>
    <property type="project" value="UniProtKB-KW"/>
</dbReference>
<dbReference type="GO" id="GO:0000166">
    <property type="term" value="F:nucleotide binding"/>
    <property type="evidence" value="ECO:0007669"/>
    <property type="project" value="InterPro"/>
</dbReference>
<dbReference type="InterPro" id="IPR036291">
    <property type="entry name" value="NAD(P)-bd_dom_sf"/>
</dbReference>
<dbReference type="Gene3D" id="3.30.360.10">
    <property type="entry name" value="Dihydrodipicolinate Reductase, domain 2"/>
    <property type="match status" value="1"/>
</dbReference>
<dbReference type="SUPFAM" id="SSF51735">
    <property type="entry name" value="NAD(P)-binding Rossmann-fold domains"/>
    <property type="match status" value="1"/>
</dbReference>
<dbReference type="Pfam" id="PF01408">
    <property type="entry name" value="GFO_IDH_MocA"/>
    <property type="match status" value="1"/>
</dbReference>
<evidence type="ECO:0000259" key="4">
    <source>
        <dbReference type="Pfam" id="PF22725"/>
    </source>
</evidence>
<dbReference type="InterPro" id="IPR000683">
    <property type="entry name" value="Gfo/Idh/MocA-like_OxRdtase_N"/>
</dbReference>
<feature type="domain" description="GFO/IDH/MocA-like oxidoreductase" evidence="4">
    <location>
        <begin position="132"/>
        <end position="244"/>
    </location>
</feature>
<keyword evidence="2" id="KW-0560">Oxidoreductase</keyword>
<sequence length="334" mass="36628">MTIRIAVIGAGLMGADHARIVAEDLPGASLQVVCDMDADRARKVADAYSAHDVDSDPDRVSARPDVDAVIIASPDFTHAPLSLSCIRAGKRALCEKPLSQSSKECLEIMQAEEAAGKKFIMLGFMRRFDQSYVEMKQALEHGAIGRALMMHNFHRNVATPASDFTGAMAITNSAPHEFDVVRHVLDTEYVSIPASQPKRSDALVAPVYMVLETADDQLVNIEINNNAAYGYDVRAELVGEKATIAMNAVNYTRVDRELGQSTSYEADWRGRYAEAYRRQNRAFIRFVETGVFPHIASSSWDGYCAARVAEAGVTALNDGCKVPVEMISKPEFYA</sequence>
<evidence type="ECO:0000256" key="2">
    <source>
        <dbReference type="ARBA" id="ARBA00023002"/>
    </source>
</evidence>
<reference evidence="5" key="1">
    <citation type="journal article" date="2015" name="BMC Genomics">
        <title>Transcriptome profiling of a Rhizobium leguminosarum bv. trifolii rosR mutant reveals the role of the transcriptional regulator RosR in motility, synthesis of cell-surface components, and other cellular processes.</title>
        <authorList>
            <person name="Rachwal K."/>
            <person name="Matczynska E."/>
            <person name="Janczarek M."/>
        </authorList>
    </citation>
    <scope>NUCLEOTIDE SEQUENCE</scope>
    <source>
        <strain evidence="5">Rt24.2</strain>
    </source>
</reference>
<protein>
    <submittedName>
        <fullName evidence="5">Myo-inositol 2-dehydrogenase</fullName>
    </submittedName>
</protein>
<dbReference type="SUPFAM" id="SSF55347">
    <property type="entry name" value="Glyceraldehyde-3-phosphate dehydrogenase-like, C-terminal domain"/>
    <property type="match status" value="1"/>
</dbReference>
<feature type="domain" description="Gfo/Idh/MocA-like oxidoreductase N-terminal" evidence="3">
    <location>
        <begin position="3"/>
        <end position="120"/>
    </location>
</feature>
<dbReference type="PANTHER" id="PTHR42840">
    <property type="entry name" value="NAD(P)-BINDING ROSSMANN-FOLD SUPERFAMILY PROTEIN-RELATED"/>
    <property type="match status" value="1"/>
</dbReference>
<dbReference type="EMBL" id="KX485880">
    <property type="protein sequence ID" value="AOO88244.1"/>
    <property type="molecule type" value="Genomic_DNA"/>
</dbReference>
<organism evidence="5">
    <name type="scientific">Rhizobium leguminosarum bv. trifolii</name>
    <dbReference type="NCBI Taxonomy" id="386"/>
    <lineage>
        <taxon>Bacteria</taxon>
        <taxon>Pseudomonadati</taxon>
        <taxon>Pseudomonadota</taxon>
        <taxon>Alphaproteobacteria</taxon>
        <taxon>Hyphomicrobiales</taxon>
        <taxon>Rhizobiaceae</taxon>
        <taxon>Rhizobium/Agrobacterium group</taxon>
        <taxon>Rhizobium</taxon>
    </lineage>
</organism>
<evidence type="ECO:0000259" key="3">
    <source>
        <dbReference type="Pfam" id="PF01408"/>
    </source>
</evidence>
<evidence type="ECO:0000313" key="5">
    <source>
        <dbReference type="EMBL" id="AOO88244.1"/>
    </source>
</evidence>
<name>A0A1B8RIX7_RHILT</name>
<dbReference type="RefSeq" id="WP_065275920.1">
    <property type="nucleotide sequence ID" value="NZ_MAMO01000003.1"/>
</dbReference>
<dbReference type="InterPro" id="IPR055170">
    <property type="entry name" value="GFO_IDH_MocA-like_dom"/>
</dbReference>
<evidence type="ECO:0000256" key="1">
    <source>
        <dbReference type="ARBA" id="ARBA00010928"/>
    </source>
</evidence>
<reference evidence="5" key="2">
    <citation type="journal article" date="2016" name="Front. Microbiol.">
        <title>The Regulatory Protein RosR Affects Rhizobium leguminosarum bv. trifolii Protein Profiles, Cell Surface Properties, and Symbiosis with Clover.</title>
        <authorList>
            <person name="Rachwal K."/>
            <person name="Boguszewska A."/>
            <person name="Kopcinska J."/>
            <person name="Karas M."/>
            <person name="Tchorzewski M."/>
            <person name="Janczarek M."/>
        </authorList>
    </citation>
    <scope>NUCLEOTIDE SEQUENCE</scope>
    <source>
        <strain evidence="5">Rt24.2</strain>
    </source>
</reference>